<organism evidence="3 4">
    <name type="scientific">Folsomia candida</name>
    <name type="common">Springtail</name>
    <dbReference type="NCBI Taxonomy" id="158441"/>
    <lineage>
        <taxon>Eukaryota</taxon>
        <taxon>Metazoa</taxon>
        <taxon>Ecdysozoa</taxon>
        <taxon>Arthropoda</taxon>
        <taxon>Hexapoda</taxon>
        <taxon>Collembola</taxon>
        <taxon>Entomobryomorpha</taxon>
        <taxon>Isotomoidea</taxon>
        <taxon>Isotomidae</taxon>
        <taxon>Proisotominae</taxon>
        <taxon>Folsomia</taxon>
    </lineage>
</organism>
<sequence>MDRVGGISSMDSNIGKIRESLDSVEIYSSSFVDALRHNLRLFYVASIDWLKSLEQNDKVYALKNVLISKSQDILDALRSHEVYAKILDRVDNLKYFMYKEVSKQAIYFGCGGLLTGVIVGVAVGYGYRTSPAGSNSFHNGSANNYLMRGIVASNCKRGIDGITLMVLKTPQVLNPDDVIIQVRAVGIDMIDTEIAKGLLHSIRRAHGLRKIGEPFILGRECSGVVVDVGSQVQTLEINDRVWAYLPLWSGKGVMSEYVAVPEKFVALKPNNISFEGAATMPYAFITFWQECIEKYQINPNDIKNRRILIHLGLSSKNDGVGLLATQLLKSWGARVTISTEEMTEDDSSSEVAQMTFLHSLKTFGAESHLIIPVDHHQLSNLAQRLFDIVINTDSSKITPPLSYFCKSPNDKVIETFPTEINNYAPGIGALLLSLLFPLNRILEQTEKSVDPPNAKLNECKRLVESRLIVPVVAKSFLPSQYDQAFRHVARTSESAIAHATVGKSVLVFKSTFK</sequence>
<feature type="transmembrane region" description="Helical" evidence="1">
    <location>
        <begin position="105"/>
        <end position="127"/>
    </location>
</feature>
<dbReference type="OMA" id="MHQWKEG"/>
<gene>
    <name evidence="3" type="ORF">Fcan01_02246</name>
</gene>
<evidence type="ECO:0000313" key="4">
    <source>
        <dbReference type="Proteomes" id="UP000198287"/>
    </source>
</evidence>
<dbReference type="InterPro" id="IPR050700">
    <property type="entry name" value="YIM1/Zinc_Alcohol_DH_Fams"/>
</dbReference>
<dbReference type="OrthoDB" id="9930022at2759"/>
<dbReference type="Pfam" id="PF08240">
    <property type="entry name" value="ADH_N"/>
    <property type="match status" value="1"/>
</dbReference>
<dbReference type="STRING" id="158441.A0A226EZK5"/>
<dbReference type="PANTHER" id="PTHR11695">
    <property type="entry name" value="ALCOHOL DEHYDROGENASE RELATED"/>
    <property type="match status" value="1"/>
</dbReference>
<dbReference type="PANTHER" id="PTHR11695:SF645">
    <property type="entry name" value="RETICULON-4-INTERACTING PROTEIN 1, MITOCHONDRIAL-LIKE PROTEIN"/>
    <property type="match status" value="1"/>
</dbReference>
<evidence type="ECO:0000259" key="2">
    <source>
        <dbReference type="SMART" id="SM00829"/>
    </source>
</evidence>
<keyword evidence="1" id="KW-0812">Transmembrane</keyword>
<keyword evidence="4" id="KW-1185">Reference proteome</keyword>
<reference evidence="3 4" key="1">
    <citation type="submission" date="2015-12" db="EMBL/GenBank/DDBJ databases">
        <title>The genome of Folsomia candida.</title>
        <authorList>
            <person name="Faddeeva A."/>
            <person name="Derks M.F."/>
            <person name="Anvar Y."/>
            <person name="Smit S."/>
            <person name="Van Straalen N."/>
            <person name="Roelofs D."/>
        </authorList>
    </citation>
    <scope>NUCLEOTIDE SEQUENCE [LARGE SCALE GENOMIC DNA]</scope>
    <source>
        <strain evidence="3 4">VU population</strain>
        <tissue evidence="3">Whole body</tissue>
    </source>
</reference>
<dbReference type="InterPro" id="IPR020843">
    <property type="entry name" value="ER"/>
</dbReference>
<proteinExistence type="predicted"/>
<dbReference type="SMART" id="SM00829">
    <property type="entry name" value="PKS_ER"/>
    <property type="match status" value="1"/>
</dbReference>
<protein>
    <submittedName>
        <fullName evidence="3">Reticulon-4-interacting protein 1, mitochondrial</fullName>
    </submittedName>
</protein>
<dbReference type="AlphaFoldDB" id="A0A226EZK5"/>
<keyword evidence="1" id="KW-1133">Transmembrane helix</keyword>
<feature type="domain" description="Enoyl reductase (ER)" evidence="2">
    <location>
        <begin position="157"/>
        <end position="506"/>
    </location>
</feature>
<evidence type="ECO:0000256" key="1">
    <source>
        <dbReference type="SAM" id="Phobius"/>
    </source>
</evidence>
<comment type="caution">
    <text evidence="3">The sequence shown here is derived from an EMBL/GenBank/DDBJ whole genome shotgun (WGS) entry which is preliminary data.</text>
</comment>
<name>A0A226EZK5_FOLCA</name>
<evidence type="ECO:0000313" key="3">
    <source>
        <dbReference type="EMBL" id="OXA62564.1"/>
    </source>
</evidence>
<keyword evidence="1" id="KW-0472">Membrane</keyword>
<dbReference type="Gene3D" id="3.40.50.720">
    <property type="entry name" value="NAD(P)-binding Rossmann-like Domain"/>
    <property type="match status" value="1"/>
</dbReference>
<dbReference type="Proteomes" id="UP000198287">
    <property type="component" value="Unassembled WGS sequence"/>
</dbReference>
<dbReference type="GO" id="GO:0005739">
    <property type="term" value="C:mitochondrion"/>
    <property type="evidence" value="ECO:0007669"/>
    <property type="project" value="TreeGrafter"/>
</dbReference>
<dbReference type="GO" id="GO:0016491">
    <property type="term" value="F:oxidoreductase activity"/>
    <property type="evidence" value="ECO:0007669"/>
    <property type="project" value="InterPro"/>
</dbReference>
<dbReference type="InterPro" id="IPR011032">
    <property type="entry name" value="GroES-like_sf"/>
</dbReference>
<dbReference type="InterPro" id="IPR013154">
    <property type="entry name" value="ADH-like_N"/>
</dbReference>
<dbReference type="SUPFAM" id="SSF50129">
    <property type="entry name" value="GroES-like"/>
    <property type="match status" value="1"/>
</dbReference>
<dbReference type="Gene3D" id="3.90.180.10">
    <property type="entry name" value="Medium-chain alcohol dehydrogenases, catalytic domain"/>
    <property type="match status" value="1"/>
</dbReference>
<accession>A0A226EZK5</accession>
<dbReference type="EMBL" id="LNIX01000001">
    <property type="protein sequence ID" value="OXA62564.1"/>
    <property type="molecule type" value="Genomic_DNA"/>
</dbReference>